<reference evidence="2" key="1">
    <citation type="submission" date="2023-08" db="EMBL/GenBank/DDBJ databases">
        <authorList>
            <person name="Alioto T."/>
            <person name="Alioto T."/>
            <person name="Gomez Garrido J."/>
        </authorList>
    </citation>
    <scope>NUCLEOTIDE SEQUENCE</scope>
</reference>
<keyword evidence="3" id="KW-1185">Reference proteome</keyword>
<dbReference type="Pfam" id="PF00024">
    <property type="entry name" value="PAN_1"/>
    <property type="match status" value="1"/>
</dbReference>
<name>A0AA36FDP1_OCTVU</name>
<proteinExistence type="predicted"/>
<dbReference type="EMBL" id="OX597830">
    <property type="protein sequence ID" value="CAI9735246.1"/>
    <property type="molecule type" value="Genomic_DNA"/>
</dbReference>
<dbReference type="InterPro" id="IPR003609">
    <property type="entry name" value="Pan_app"/>
</dbReference>
<evidence type="ECO:0000259" key="1">
    <source>
        <dbReference type="Pfam" id="PF00024"/>
    </source>
</evidence>
<feature type="domain" description="Apple" evidence="1">
    <location>
        <begin position="183"/>
        <end position="230"/>
    </location>
</feature>
<dbReference type="AlphaFoldDB" id="A0AA36FDP1"/>
<dbReference type="SUPFAM" id="SSF57414">
    <property type="entry name" value="Hairpin loop containing domain-like"/>
    <property type="match status" value="1"/>
</dbReference>
<accession>A0AA36FDP1</accession>
<organism evidence="2 3">
    <name type="scientific">Octopus vulgaris</name>
    <name type="common">Common octopus</name>
    <dbReference type="NCBI Taxonomy" id="6645"/>
    <lineage>
        <taxon>Eukaryota</taxon>
        <taxon>Metazoa</taxon>
        <taxon>Spiralia</taxon>
        <taxon>Lophotrochozoa</taxon>
        <taxon>Mollusca</taxon>
        <taxon>Cephalopoda</taxon>
        <taxon>Coleoidea</taxon>
        <taxon>Octopodiformes</taxon>
        <taxon>Octopoda</taxon>
        <taxon>Incirrata</taxon>
        <taxon>Octopodidae</taxon>
        <taxon>Octopus</taxon>
    </lineage>
</organism>
<dbReference type="Gene3D" id="3.50.4.10">
    <property type="entry name" value="Hepatocyte Growth Factor"/>
    <property type="match status" value="1"/>
</dbReference>
<evidence type="ECO:0000313" key="2">
    <source>
        <dbReference type="EMBL" id="CAI9735246.1"/>
    </source>
</evidence>
<evidence type="ECO:0000313" key="3">
    <source>
        <dbReference type="Proteomes" id="UP001162480"/>
    </source>
</evidence>
<dbReference type="Proteomes" id="UP001162480">
    <property type="component" value="Chromosome 17"/>
</dbReference>
<sequence length="298" mass="34227">MKVPKCDLKDAKTLMTLDVDASSCSKNCFETSACKSFVSRTISPSCILYEDDSTEKMLIDVLHTDFYQLRRSVPTEYRDELWNDFKQSNTLEKINSVGCGIRVYDSYNFVNKKEISDSIAYSTFSFKQNPYHNLITEAQMNAHSVLDCSRLFEYLKYFIKVQHCDLKDGKCPVDFVYNGYLPSNNDLGITYTQNYTQCFKKCEAEPKCQSFEYSLDTTECRTSAANHTTMNLKFWGSELYADIDKIKEVSNLTAYSTFSFKQNPYHNLITEAQMDAHSVLDCSHLCTAAVRSIQTRNP</sequence>
<gene>
    <name evidence="2" type="ORF">OCTVUL_1B014879</name>
</gene>
<protein>
    <recommendedName>
        <fullName evidence="1">Apple domain-containing protein</fullName>
    </recommendedName>
</protein>